<dbReference type="eggNOG" id="KOG2323">
    <property type="taxonomic scope" value="Eukaryota"/>
</dbReference>
<proteinExistence type="predicted"/>
<dbReference type="STRING" id="13333.W1NLW9"/>
<gene>
    <name evidence="1" type="ORF">AMTR_s00001p00144750</name>
</gene>
<dbReference type="EMBL" id="KI397142">
    <property type="protein sequence ID" value="ERM96249.1"/>
    <property type="molecule type" value="Genomic_DNA"/>
</dbReference>
<accession>W1NLW9</accession>
<keyword evidence="2" id="KW-1185">Reference proteome</keyword>
<dbReference type="HOGENOM" id="CLU_2402588_0_0_1"/>
<dbReference type="Proteomes" id="UP000017836">
    <property type="component" value="Unassembled WGS sequence"/>
</dbReference>
<evidence type="ECO:0000313" key="1">
    <source>
        <dbReference type="EMBL" id="ERM96249.1"/>
    </source>
</evidence>
<reference evidence="2" key="1">
    <citation type="journal article" date="2013" name="Science">
        <title>The Amborella genome and the evolution of flowering plants.</title>
        <authorList>
            <consortium name="Amborella Genome Project"/>
        </authorList>
    </citation>
    <scope>NUCLEOTIDE SEQUENCE [LARGE SCALE GENOMIC DNA]</scope>
</reference>
<dbReference type="SUPFAM" id="SSF52935">
    <property type="entry name" value="PK C-terminal domain-like"/>
    <property type="match status" value="1"/>
</dbReference>
<dbReference type="AlphaFoldDB" id="W1NLW9"/>
<sequence length="93" mass="10300">MPIMSVVIPEISIDTFDWFYNDESLARHSLIFRALILVLSVRLTKASYSEATEEAVLFALQYAKDKGLCKAEDVVAALHKVGSASVIKLLTVK</sequence>
<name>W1NLW9_AMBTC</name>
<evidence type="ECO:0000313" key="2">
    <source>
        <dbReference type="Proteomes" id="UP000017836"/>
    </source>
</evidence>
<dbReference type="Gene3D" id="3.40.1380.20">
    <property type="entry name" value="Pyruvate kinase, C-terminal domain"/>
    <property type="match status" value="1"/>
</dbReference>
<organism evidence="1 2">
    <name type="scientific">Amborella trichopoda</name>
    <dbReference type="NCBI Taxonomy" id="13333"/>
    <lineage>
        <taxon>Eukaryota</taxon>
        <taxon>Viridiplantae</taxon>
        <taxon>Streptophyta</taxon>
        <taxon>Embryophyta</taxon>
        <taxon>Tracheophyta</taxon>
        <taxon>Spermatophyta</taxon>
        <taxon>Magnoliopsida</taxon>
        <taxon>Amborellales</taxon>
        <taxon>Amborellaceae</taxon>
        <taxon>Amborella</taxon>
    </lineage>
</organism>
<dbReference type="InterPro" id="IPR036918">
    <property type="entry name" value="Pyrv_Knase_C_sf"/>
</dbReference>
<dbReference type="Gramene" id="ERM96249">
    <property type="protein sequence ID" value="ERM96249"/>
    <property type="gene ID" value="AMTR_s00001p00144750"/>
</dbReference>
<dbReference type="OMA" id="WFYNDES"/>
<protein>
    <submittedName>
        <fullName evidence="1">Uncharacterized protein</fullName>
    </submittedName>
</protein>